<gene>
    <name evidence="1" type="ORF">HNP65_000134</name>
</gene>
<protein>
    <submittedName>
        <fullName evidence="1">Lipopolysaccharide assembly outer membrane protein LptD (OstA)</fullName>
    </submittedName>
</protein>
<comment type="caution">
    <text evidence="1">The sequence shown here is derived from an EMBL/GenBank/DDBJ whole genome shotgun (WGS) entry which is preliminary data.</text>
</comment>
<dbReference type="AlphaFoldDB" id="A0A841GDU8"/>
<organism evidence="1 2">
    <name type="scientific">Thermosipho japonicus</name>
    <dbReference type="NCBI Taxonomy" id="90323"/>
    <lineage>
        <taxon>Bacteria</taxon>
        <taxon>Thermotogati</taxon>
        <taxon>Thermotogota</taxon>
        <taxon>Thermotogae</taxon>
        <taxon>Thermotogales</taxon>
        <taxon>Fervidobacteriaceae</taxon>
        <taxon>Thermosipho</taxon>
    </lineage>
</organism>
<sequence>MKNKTLTLFIILLLTTIAISKTIHISSDYIEPSEKTIIYQGNILLKIPDDKLLLTSNDMVINKINNKWIDLNVDGKVHIEFENGIMEGIEMKYNIESQKGTIKNASVTINDSQSSETIFISCETLEFDLKNNTFSGKSEKEKVSITKGSIIAKAFEFWYDRNEGKISLSNNVDLKDEKKKLKLLGDSVSINTKDNSMKGKNVKVEIVVE</sequence>
<evidence type="ECO:0000313" key="2">
    <source>
        <dbReference type="Proteomes" id="UP000555828"/>
    </source>
</evidence>
<name>A0A841GDU8_9BACT</name>
<dbReference type="Proteomes" id="UP000555828">
    <property type="component" value="Unassembled WGS sequence"/>
</dbReference>
<dbReference type="Gene3D" id="2.60.450.10">
    <property type="entry name" value="Lipopolysaccharide (LPS) transport protein A like domain"/>
    <property type="match status" value="1"/>
</dbReference>
<dbReference type="EMBL" id="JACHEX010000001">
    <property type="protein sequence ID" value="MBB6061712.1"/>
    <property type="molecule type" value="Genomic_DNA"/>
</dbReference>
<proteinExistence type="predicted"/>
<accession>A0A841GDU8</accession>
<evidence type="ECO:0000313" key="1">
    <source>
        <dbReference type="EMBL" id="MBB6061712.1"/>
    </source>
</evidence>
<keyword evidence="2" id="KW-1185">Reference proteome</keyword>
<dbReference type="RefSeq" id="WP_184618485.1">
    <property type="nucleotide sequence ID" value="NZ_JACHEX010000001.1"/>
</dbReference>
<reference evidence="1 2" key="1">
    <citation type="submission" date="2020-08" db="EMBL/GenBank/DDBJ databases">
        <title>Genomic Encyclopedia of Type Strains, Phase IV (KMG-IV): sequencing the most valuable type-strain genomes for metagenomic binning, comparative biology and taxonomic classification.</title>
        <authorList>
            <person name="Goeker M."/>
        </authorList>
    </citation>
    <scope>NUCLEOTIDE SEQUENCE [LARGE SCALE GENOMIC DNA]</scope>
    <source>
        <strain evidence="1 2">DSM 13481</strain>
    </source>
</reference>